<organism evidence="1 2">
    <name type="scientific">Pseudomonas phage vB_PpuM-Amme-3</name>
    <dbReference type="NCBI Taxonomy" id="3132617"/>
    <lineage>
        <taxon>Viruses</taxon>
        <taxon>Duplodnaviria</taxon>
        <taxon>Heunggongvirae</taxon>
        <taxon>Uroviricota</taxon>
        <taxon>Caudoviricetes</taxon>
        <taxon>Vandenendeviridae</taxon>
        <taxon>Gorskivirinae</taxon>
        <taxon>Tartuvirus</taxon>
        <taxon>Tartuvirus amme3</taxon>
    </lineage>
</organism>
<protein>
    <submittedName>
        <fullName evidence="1">Uncharacterized protein</fullName>
    </submittedName>
</protein>
<evidence type="ECO:0000313" key="2">
    <source>
        <dbReference type="Proteomes" id="UP001438490"/>
    </source>
</evidence>
<accession>A0AAX4MWJ8</accession>
<dbReference type="Proteomes" id="UP001438490">
    <property type="component" value="Segment"/>
</dbReference>
<evidence type="ECO:0000313" key="1">
    <source>
        <dbReference type="EMBL" id="WYV99107.1"/>
    </source>
</evidence>
<name>A0AAX4MWJ8_9CAUD</name>
<reference evidence="1 2" key="1">
    <citation type="submission" date="2024-03" db="EMBL/GenBank/DDBJ databases">
        <title>Isolation and characterization of a phage collection against Pseudomonas putida.</title>
        <authorList>
            <person name="Brauer A."/>
            <person name="Rosendahl S."/>
            <person name="Kangsep A."/>
            <person name="Rikberg R."/>
            <person name="Lewanczyk A.C."/>
            <person name="Horak R."/>
            <person name="Tamman H."/>
        </authorList>
    </citation>
    <scope>NUCLEOTIDE SEQUENCE [LARGE SCALE GENOMIC DNA]</scope>
</reference>
<sequence>MAKLDIKLKRSNKAKHGLLLTIAKPGQNPFVYAKPLDKPHARAIAQRFEAWANQGWPYIPKDK</sequence>
<keyword evidence="2" id="KW-1185">Reference proteome</keyword>
<dbReference type="EMBL" id="PP496413">
    <property type="protein sequence ID" value="WYV99107.1"/>
    <property type="molecule type" value="Genomic_DNA"/>
</dbReference>
<proteinExistence type="predicted"/>
<gene>
    <name evidence="1" type="ORF">Amme3_00111</name>
</gene>